<dbReference type="OrthoDB" id="265044at2759"/>
<keyword evidence="4" id="KW-0449">Lipoprotein</keyword>
<proteinExistence type="inferred from homology"/>
<sequence length="237" mass="24703">MDRVFKVVMVGAPGSGKTSLRSCALHGARAWQHAATATPDFVSTHIEVAGGALAAVQIWDTSGEAGGLVATHSLAEDADAVVLVYAGTSAASLHALARLLPASAAVTGRLRGGGVPVAMVQTMADQPHQAVGRDQALALCRSLLGPRPAVAWMQASARTGAGAADVFRAVAEACIRRYAGASADPPLPAPRPSRHGDPIPYHRLEIEPHSSPAKARLRLRSPQTRIRRGLRRLLCFG</sequence>
<dbReference type="PANTHER" id="PTHR47981:SF20">
    <property type="entry name" value="RAS-RELATED PROTEIN RAB-7A"/>
    <property type="match status" value="1"/>
</dbReference>
<evidence type="ECO:0000256" key="1">
    <source>
        <dbReference type="ARBA" id="ARBA00006270"/>
    </source>
</evidence>
<dbReference type="Proteomes" id="UP001140217">
    <property type="component" value="Unassembled WGS sequence"/>
</dbReference>
<evidence type="ECO:0000256" key="2">
    <source>
        <dbReference type="ARBA" id="ARBA00022741"/>
    </source>
</evidence>
<dbReference type="InterPro" id="IPR001806">
    <property type="entry name" value="Small_GTPase"/>
</dbReference>
<dbReference type="PRINTS" id="PR00449">
    <property type="entry name" value="RASTRNSFRMNG"/>
</dbReference>
<dbReference type="SMART" id="SM00175">
    <property type="entry name" value="RAB"/>
    <property type="match status" value="1"/>
</dbReference>
<evidence type="ECO:0000256" key="4">
    <source>
        <dbReference type="ARBA" id="ARBA00023289"/>
    </source>
</evidence>
<dbReference type="AlphaFoldDB" id="A0A9W8HBF0"/>
<dbReference type="PANTHER" id="PTHR47981">
    <property type="entry name" value="RAB FAMILY"/>
    <property type="match status" value="1"/>
</dbReference>
<dbReference type="SMART" id="SM00173">
    <property type="entry name" value="RAS"/>
    <property type="match status" value="1"/>
</dbReference>
<comment type="similarity">
    <text evidence="1">Belongs to the small GTPase superfamily. Rab family.</text>
</comment>
<dbReference type="GO" id="GO:0005525">
    <property type="term" value="F:GTP binding"/>
    <property type="evidence" value="ECO:0007669"/>
    <property type="project" value="UniProtKB-KW"/>
</dbReference>
<name>A0A9W8HBF0_9FUNG</name>
<reference evidence="5" key="1">
    <citation type="submission" date="2022-07" db="EMBL/GenBank/DDBJ databases">
        <title>Phylogenomic reconstructions and comparative analyses of Kickxellomycotina fungi.</title>
        <authorList>
            <person name="Reynolds N.K."/>
            <person name="Stajich J.E."/>
            <person name="Barry K."/>
            <person name="Grigoriev I.V."/>
            <person name="Crous P."/>
            <person name="Smith M.E."/>
        </authorList>
    </citation>
    <scope>NUCLEOTIDE SEQUENCE</scope>
    <source>
        <strain evidence="5">NBRC 105414</strain>
    </source>
</reference>
<dbReference type="InterPro" id="IPR027417">
    <property type="entry name" value="P-loop_NTPase"/>
</dbReference>
<keyword evidence="4" id="KW-0636">Prenylation</keyword>
<dbReference type="Pfam" id="PF00071">
    <property type="entry name" value="Ras"/>
    <property type="match status" value="1"/>
</dbReference>
<evidence type="ECO:0000313" key="5">
    <source>
        <dbReference type="EMBL" id="KAJ2779090.1"/>
    </source>
</evidence>
<keyword evidence="3" id="KW-0342">GTP-binding</keyword>
<comment type="caution">
    <text evidence="5">The sequence shown here is derived from an EMBL/GenBank/DDBJ whole genome shotgun (WGS) entry which is preliminary data.</text>
</comment>
<keyword evidence="2" id="KW-0547">Nucleotide-binding</keyword>
<evidence type="ECO:0000313" key="6">
    <source>
        <dbReference type="Proteomes" id="UP001140217"/>
    </source>
</evidence>
<gene>
    <name evidence="5" type="ORF">H4R18_004218</name>
</gene>
<dbReference type="EMBL" id="JANBUL010000194">
    <property type="protein sequence ID" value="KAJ2779090.1"/>
    <property type="molecule type" value="Genomic_DNA"/>
</dbReference>
<dbReference type="PROSITE" id="PS51419">
    <property type="entry name" value="RAB"/>
    <property type="match status" value="1"/>
</dbReference>
<organism evidence="5 6">
    <name type="scientific">Coemansia javaensis</name>
    <dbReference type="NCBI Taxonomy" id="2761396"/>
    <lineage>
        <taxon>Eukaryota</taxon>
        <taxon>Fungi</taxon>
        <taxon>Fungi incertae sedis</taxon>
        <taxon>Zoopagomycota</taxon>
        <taxon>Kickxellomycotina</taxon>
        <taxon>Kickxellomycetes</taxon>
        <taxon>Kickxellales</taxon>
        <taxon>Kickxellaceae</taxon>
        <taxon>Coemansia</taxon>
    </lineage>
</organism>
<accession>A0A9W8HBF0</accession>
<dbReference type="Gene3D" id="3.40.50.300">
    <property type="entry name" value="P-loop containing nucleotide triphosphate hydrolases"/>
    <property type="match status" value="1"/>
</dbReference>
<protein>
    <submittedName>
        <fullName evidence="5">Uncharacterized protein</fullName>
    </submittedName>
</protein>
<dbReference type="GO" id="GO:0003924">
    <property type="term" value="F:GTPase activity"/>
    <property type="evidence" value="ECO:0007669"/>
    <property type="project" value="InterPro"/>
</dbReference>
<dbReference type="SUPFAM" id="SSF52540">
    <property type="entry name" value="P-loop containing nucleoside triphosphate hydrolases"/>
    <property type="match status" value="1"/>
</dbReference>
<keyword evidence="6" id="KW-1185">Reference proteome</keyword>
<evidence type="ECO:0000256" key="3">
    <source>
        <dbReference type="ARBA" id="ARBA00023134"/>
    </source>
</evidence>